<dbReference type="PROSITE" id="PS51257">
    <property type="entry name" value="PROKAR_LIPOPROTEIN"/>
    <property type="match status" value="1"/>
</dbReference>
<keyword evidence="1 2" id="KW-0732">Signal</keyword>
<keyword evidence="5" id="KW-1185">Reference proteome</keyword>
<dbReference type="Proteomes" id="UP000035366">
    <property type="component" value="Chromosome"/>
</dbReference>
<feature type="chain" id="PRO_5045550807" description="Solute-binding protein family 5 domain-containing protein" evidence="2">
    <location>
        <begin position="31"/>
        <end position="514"/>
    </location>
</feature>
<dbReference type="Gene3D" id="3.10.105.10">
    <property type="entry name" value="Dipeptide-binding Protein, Domain 3"/>
    <property type="match status" value="1"/>
</dbReference>
<evidence type="ECO:0000256" key="1">
    <source>
        <dbReference type="ARBA" id="ARBA00022729"/>
    </source>
</evidence>
<evidence type="ECO:0000313" key="5">
    <source>
        <dbReference type="Proteomes" id="UP000035366"/>
    </source>
</evidence>
<proteinExistence type="predicted"/>
<dbReference type="EMBL" id="CP011497">
    <property type="protein sequence ID" value="AKJ08814.1"/>
    <property type="molecule type" value="Genomic_DNA"/>
</dbReference>
<dbReference type="InterPro" id="IPR039424">
    <property type="entry name" value="SBP_5"/>
</dbReference>
<name>A0ABN4G692_9ACTN</name>
<dbReference type="SUPFAM" id="SSF53850">
    <property type="entry name" value="Periplasmic binding protein-like II"/>
    <property type="match status" value="1"/>
</dbReference>
<organism evidence="4 5">
    <name type="scientific">Streptomyces incarnatus</name>
    <dbReference type="NCBI Taxonomy" id="665007"/>
    <lineage>
        <taxon>Bacteria</taxon>
        <taxon>Bacillati</taxon>
        <taxon>Actinomycetota</taxon>
        <taxon>Actinomycetes</taxon>
        <taxon>Kitasatosporales</taxon>
        <taxon>Streptomycetaceae</taxon>
        <taxon>Streptomyces</taxon>
    </lineage>
</organism>
<gene>
    <name evidence="4" type="ORF">ABB07_01810</name>
</gene>
<reference evidence="4 5" key="1">
    <citation type="journal article" date="2015" name="ISME J.">
        <title>Draft Genome Sequence of Streptomyces incarnatus NRRL8089, which Produces the Nucleoside Antibiotic Sinefungin.</title>
        <authorList>
            <person name="Oshima K."/>
            <person name="Hattori M."/>
            <person name="Shimizu H."/>
            <person name="Fukuda K."/>
            <person name="Nemoto M."/>
            <person name="Inagaki K."/>
            <person name="Tamura T."/>
        </authorList>
    </citation>
    <scope>NUCLEOTIDE SEQUENCE [LARGE SCALE GENOMIC DNA]</scope>
    <source>
        <strain evidence="4 5">NRRL 8089</strain>
    </source>
</reference>
<protein>
    <recommendedName>
        <fullName evidence="3">Solute-binding protein family 5 domain-containing protein</fullName>
    </recommendedName>
</protein>
<evidence type="ECO:0000256" key="2">
    <source>
        <dbReference type="SAM" id="SignalP"/>
    </source>
</evidence>
<dbReference type="Gene3D" id="3.40.190.10">
    <property type="entry name" value="Periplasmic binding protein-like II"/>
    <property type="match status" value="1"/>
</dbReference>
<dbReference type="RefSeq" id="WP_208896914.1">
    <property type="nucleotide sequence ID" value="NZ_CP011497.1"/>
</dbReference>
<accession>A0ABN4G692</accession>
<dbReference type="PANTHER" id="PTHR30290:SF38">
    <property type="entry name" value="D,D-DIPEPTIDE-BINDING PERIPLASMIC PROTEIN DDPA-RELATED"/>
    <property type="match status" value="1"/>
</dbReference>
<dbReference type="PANTHER" id="PTHR30290">
    <property type="entry name" value="PERIPLASMIC BINDING COMPONENT OF ABC TRANSPORTER"/>
    <property type="match status" value="1"/>
</dbReference>
<dbReference type="InterPro" id="IPR000914">
    <property type="entry name" value="SBP_5_dom"/>
</dbReference>
<evidence type="ECO:0000259" key="3">
    <source>
        <dbReference type="Pfam" id="PF00496"/>
    </source>
</evidence>
<feature type="signal peptide" evidence="2">
    <location>
        <begin position="1"/>
        <end position="30"/>
    </location>
</feature>
<evidence type="ECO:0000313" key="4">
    <source>
        <dbReference type="EMBL" id="AKJ08814.1"/>
    </source>
</evidence>
<feature type="domain" description="Solute-binding protein family 5" evidence="3">
    <location>
        <begin position="86"/>
        <end position="423"/>
    </location>
</feature>
<dbReference type="Pfam" id="PF00496">
    <property type="entry name" value="SBP_bac_5"/>
    <property type="match status" value="1"/>
</dbReference>
<sequence>MNPHSARPHTRTAAAAVALTALLTACSGTGGDTTGAAGSAPGGTLSWSLPTPSSWDPVTSQSGIDVTPLSLVYDSITRLGPKGDARPGIARTWAYSQDGRTLTLTLRPGLTFSDGTPLNAEAVQKSIERGKTQADSGIAGQLGSIATIDAPNPTTVVLHLKHKDYALPLAFGGKTGMVVSPKAAAADPKQLATAPVGSGPFTVTSYSPDGQAVLKRNPHYWDAKDIHLAGVTLKFLSDPQAIVSALRSGETQLASFINGTQVASLKASGLAVDEFPSLQVSSIEVNAKLKPFDNPLFTQAVNHAIDRRALVKVLNGGHGEPTVQPFPAGYLAYDPGSADAYPYDLAKAKSLLKQAKYDGKPFPITWFSSPGGIDRRVEAELLQDQLKKAGINTTLEQIPVAQVADKVYVKHQVAFFPSGVFGRESPAQQLSFANTPYGSYDVPALTKALQDAGDQPVDSPGYGPALRRVTAQTVRSGSDIMLFTSPWLFGRAKQVTGFAPAITSPRLEGVRLSS</sequence>